<dbReference type="Proteomes" id="UP000636479">
    <property type="component" value="Unassembled WGS sequence"/>
</dbReference>
<feature type="region of interest" description="Disordered" evidence="1">
    <location>
        <begin position="61"/>
        <end position="85"/>
    </location>
</feature>
<name>A0A8H6T6R8_9AGAR</name>
<gene>
    <name evidence="2" type="ORF">MIND_00192900</name>
</gene>
<protein>
    <submittedName>
        <fullName evidence="2">Uncharacterized protein</fullName>
    </submittedName>
</protein>
<dbReference type="GeneID" id="59341353"/>
<evidence type="ECO:0000256" key="1">
    <source>
        <dbReference type="SAM" id="MobiDB-lite"/>
    </source>
</evidence>
<evidence type="ECO:0000313" key="2">
    <source>
        <dbReference type="EMBL" id="KAF7311824.1"/>
    </source>
</evidence>
<organism evidence="2 3">
    <name type="scientific">Mycena indigotica</name>
    <dbReference type="NCBI Taxonomy" id="2126181"/>
    <lineage>
        <taxon>Eukaryota</taxon>
        <taxon>Fungi</taxon>
        <taxon>Dikarya</taxon>
        <taxon>Basidiomycota</taxon>
        <taxon>Agaricomycotina</taxon>
        <taxon>Agaricomycetes</taxon>
        <taxon>Agaricomycetidae</taxon>
        <taxon>Agaricales</taxon>
        <taxon>Marasmiineae</taxon>
        <taxon>Mycenaceae</taxon>
        <taxon>Mycena</taxon>
    </lineage>
</organism>
<feature type="region of interest" description="Disordered" evidence="1">
    <location>
        <begin position="128"/>
        <end position="189"/>
    </location>
</feature>
<feature type="compositionally biased region" description="Acidic residues" evidence="1">
    <location>
        <begin position="146"/>
        <end position="161"/>
    </location>
</feature>
<feature type="compositionally biased region" description="Polar residues" evidence="1">
    <location>
        <begin position="1"/>
        <end position="27"/>
    </location>
</feature>
<evidence type="ECO:0000313" key="3">
    <source>
        <dbReference type="Proteomes" id="UP000636479"/>
    </source>
</evidence>
<sequence length="189" mass="19865">MTPSESKSEFNTQESATDAPPTQQSSPDALRVPGTPQAFVSEVNEELPGNNVNADVQAIQDSRASAGLSDNAETIGSPVRQAADEADTLEDAELGSSMDALDLNVVDVSQIPELVEAVPEYTLLLATSVRVPGQMRTRTEAGSDAGDSDDDDEYPTDSDSDSGEHDSGYERTIPAPRGVGEDLSPEPEA</sequence>
<accession>A0A8H6T6R8</accession>
<comment type="caution">
    <text evidence="2">The sequence shown here is derived from an EMBL/GenBank/DDBJ whole genome shotgun (WGS) entry which is preliminary data.</text>
</comment>
<feature type="region of interest" description="Disordered" evidence="1">
    <location>
        <begin position="1"/>
        <end position="35"/>
    </location>
</feature>
<keyword evidence="3" id="KW-1185">Reference proteome</keyword>
<dbReference type="AlphaFoldDB" id="A0A8H6T6R8"/>
<proteinExistence type="predicted"/>
<dbReference type="EMBL" id="JACAZF010000002">
    <property type="protein sequence ID" value="KAF7311824.1"/>
    <property type="molecule type" value="Genomic_DNA"/>
</dbReference>
<dbReference type="RefSeq" id="XP_037223932.1">
    <property type="nucleotide sequence ID" value="XM_037358837.1"/>
</dbReference>
<reference evidence="2" key="1">
    <citation type="submission" date="2020-05" db="EMBL/GenBank/DDBJ databases">
        <title>Mycena genomes resolve the evolution of fungal bioluminescence.</title>
        <authorList>
            <person name="Tsai I.J."/>
        </authorList>
    </citation>
    <scope>NUCLEOTIDE SEQUENCE</scope>
    <source>
        <strain evidence="2">171206Taipei</strain>
    </source>
</reference>